<dbReference type="InterPro" id="IPR025558">
    <property type="entry name" value="DUF4283"/>
</dbReference>
<feature type="domain" description="Reverse transcriptase" evidence="3">
    <location>
        <begin position="355"/>
        <end position="484"/>
    </location>
</feature>
<feature type="region of interest" description="Disordered" evidence="1">
    <location>
        <begin position="1"/>
        <end position="64"/>
    </location>
</feature>
<keyword evidence="2" id="KW-1133">Transmembrane helix</keyword>
<feature type="compositionally biased region" description="Polar residues" evidence="1">
    <location>
        <begin position="86"/>
        <end position="98"/>
    </location>
</feature>
<comment type="caution">
    <text evidence="5">The sequence shown here is derived from an EMBL/GenBank/DDBJ whole genome shotgun (WGS) entry which is preliminary data.</text>
</comment>
<dbReference type="AlphaFoldDB" id="A0AAV8PWX3"/>
<protein>
    <recommendedName>
        <fullName evidence="7">Reverse transcriptase domain-containing protein</fullName>
    </recommendedName>
</protein>
<reference evidence="5 6" key="1">
    <citation type="submission" date="2022-12" db="EMBL/GenBank/DDBJ databases">
        <title>Chromosome-scale assembly of the Ensete ventricosum genome.</title>
        <authorList>
            <person name="Dussert Y."/>
            <person name="Stocks J."/>
            <person name="Wendawek A."/>
            <person name="Woldeyes F."/>
            <person name="Nichols R.A."/>
            <person name="Borrell J.S."/>
        </authorList>
    </citation>
    <scope>NUCLEOTIDE SEQUENCE [LARGE SCALE GENOMIC DNA]</scope>
    <source>
        <strain evidence="6">cv. Maze</strain>
        <tissue evidence="5">Seeds</tissue>
    </source>
</reference>
<dbReference type="InterPro" id="IPR043502">
    <property type="entry name" value="DNA/RNA_pol_sf"/>
</dbReference>
<dbReference type="Pfam" id="PF00078">
    <property type="entry name" value="RVT_1"/>
    <property type="match status" value="1"/>
</dbReference>
<feature type="compositionally biased region" description="Polar residues" evidence="1">
    <location>
        <begin position="1"/>
        <end position="11"/>
    </location>
</feature>
<keyword evidence="2" id="KW-0812">Transmembrane</keyword>
<evidence type="ECO:0000259" key="3">
    <source>
        <dbReference type="Pfam" id="PF00078"/>
    </source>
</evidence>
<organism evidence="5 6">
    <name type="scientific">Ensete ventricosum</name>
    <name type="common">Abyssinian banana</name>
    <name type="synonym">Musa ensete</name>
    <dbReference type="NCBI Taxonomy" id="4639"/>
    <lineage>
        <taxon>Eukaryota</taxon>
        <taxon>Viridiplantae</taxon>
        <taxon>Streptophyta</taxon>
        <taxon>Embryophyta</taxon>
        <taxon>Tracheophyta</taxon>
        <taxon>Spermatophyta</taxon>
        <taxon>Magnoliopsida</taxon>
        <taxon>Liliopsida</taxon>
        <taxon>Zingiberales</taxon>
        <taxon>Musaceae</taxon>
        <taxon>Ensete</taxon>
    </lineage>
</organism>
<feature type="transmembrane region" description="Helical" evidence="2">
    <location>
        <begin position="343"/>
        <end position="362"/>
    </location>
</feature>
<sequence>MDASGRTQHSASHPLFQRDAPPLASSQRPALIASQQNAPLQQSQRERVAPQPMVTSPREGVAPLQQPLVPPQQLWSVSHQDVPPLISSSRQDAPSMNQARGRSRSRSRPPAPISRDLKPWSSLFKAPVGSPDLRLDFFAPEVQADQKIAVYEAIDSDELIKTWSKVIVGYVVGLRTSFFPLSSYIRTRWGISTFDLHMLETGFFVCRLYSEEDLQRVLEGFWTIRGHPMILRRWAPDVRLELDSLQSIPIWVSFHGLPLHLWGRRFIAKLCSTLGQPLYLDKATASQTRLTFARACVMVSSDEEMSNDVSYRDLDGSTRKVKVSYSWKPQRCKRINRLDVNSILSVFMHLTVCLTGMLYGVICKNDIRQGDPLSPYLFTIAMEGLSCMLEEAVSNGKIKVPHYGSVYISHITFADDLIIFLQDDPVSVSNLADILNEFGKVSGLKLNHAKSKVYVGACIDNKDHIAQTLGVVEGNLPVPYLGLPLISTGINKVSCQLILQKIKNRISSVLISYSIYWSHAFLLPAGLLHDVDKLLMNFFWNDTDGKAMHMVNWDNICKPKDEGGLNLRHIRDWNKACMVK</sequence>
<accession>A0AAV8PWX3</accession>
<dbReference type="SUPFAM" id="SSF56672">
    <property type="entry name" value="DNA/RNA polymerases"/>
    <property type="match status" value="1"/>
</dbReference>
<dbReference type="InterPro" id="IPR000477">
    <property type="entry name" value="RT_dom"/>
</dbReference>
<feature type="compositionally biased region" description="Polar residues" evidence="1">
    <location>
        <begin position="24"/>
        <end position="43"/>
    </location>
</feature>
<dbReference type="Proteomes" id="UP001222027">
    <property type="component" value="Unassembled WGS sequence"/>
</dbReference>
<evidence type="ECO:0000256" key="1">
    <source>
        <dbReference type="SAM" id="MobiDB-lite"/>
    </source>
</evidence>
<feature type="region of interest" description="Disordered" evidence="1">
    <location>
        <begin position="83"/>
        <end position="116"/>
    </location>
</feature>
<evidence type="ECO:0000313" key="5">
    <source>
        <dbReference type="EMBL" id="KAJ8459627.1"/>
    </source>
</evidence>
<evidence type="ECO:0000313" key="6">
    <source>
        <dbReference type="Proteomes" id="UP001222027"/>
    </source>
</evidence>
<dbReference type="Pfam" id="PF14111">
    <property type="entry name" value="DUF4283"/>
    <property type="match status" value="1"/>
</dbReference>
<evidence type="ECO:0008006" key="7">
    <source>
        <dbReference type="Google" id="ProtNLM"/>
    </source>
</evidence>
<dbReference type="PANTHER" id="PTHR33116:SF78">
    <property type="entry name" value="OS12G0587133 PROTEIN"/>
    <property type="match status" value="1"/>
</dbReference>
<name>A0AAV8PWX3_ENSVE</name>
<keyword evidence="2" id="KW-0472">Membrane</keyword>
<gene>
    <name evidence="5" type="ORF">OPV22_032553</name>
</gene>
<proteinExistence type="predicted"/>
<dbReference type="EMBL" id="JAQQAF010000009">
    <property type="protein sequence ID" value="KAJ8459627.1"/>
    <property type="molecule type" value="Genomic_DNA"/>
</dbReference>
<keyword evidence="6" id="KW-1185">Reference proteome</keyword>
<feature type="domain" description="DUF4283" evidence="4">
    <location>
        <begin position="161"/>
        <end position="240"/>
    </location>
</feature>
<dbReference type="PANTHER" id="PTHR33116">
    <property type="entry name" value="REVERSE TRANSCRIPTASE ZINC-BINDING DOMAIN-CONTAINING PROTEIN-RELATED-RELATED"/>
    <property type="match status" value="1"/>
</dbReference>
<evidence type="ECO:0000259" key="4">
    <source>
        <dbReference type="Pfam" id="PF14111"/>
    </source>
</evidence>
<evidence type="ECO:0000256" key="2">
    <source>
        <dbReference type="SAM" id="Phobius"/>
    </source>
</evidence>